<evidence type="ECO:0000313" key="2">
    <source>
        <dbReference type="Proteomes" id="UP000828924"/>
    </source>
</evidence>
<dbReference type="EMBL" id="CP071872">
    <property type="protein sequence ID" value="UNM12322.1"/>
    <property type="molecule type" value="Genomic_DNA"/>
</dbReference>
<gene>
    <name evidence="1" type="ORF">J4032_12955</name>
</gene>
<organism evidence="1 2">
    <name type="scientific">Streptomyces formicae</name>
    <dbReference type="NCBI Taxonomy" id="1616117"/>
    <lineage>
        <taxon>Bacteria</taxon>
        <taxon>Bacillati</taxon>
        <taxon>Actinomycetota</taxon>
        <taxon>Actinomycetes</taxon>
        <taxon>Kitasatosporales</taxon>
        <taxon>Streptomycetaceae</taxon>
        <taxon>Streptomyces</taxon>
    </lineage>
</organism>
<proteinExistence type="predicted"/>
<sequence>MPSGYVGIEDASGDRLTLDSDGRITASTVAQIATTMYTESTTARTTSGNTSTQTWLANASTCWVGVNLTALSGGTAPTVTVSLQQQDANGVWHTLASTSALNAIGTASFSVGAGMSTGQMLRAGGSYRFSWVITGTPTECSFQIAMSGR</sequence>
<dbReference type="RefSeq" id="WP_242330930.1">
    <property type="nucleotide sequence ID" value="NZ_CP071872.1"/>
</dbReference>
<evidence type="ECO:0000313" key="1">
    <source>
        <dbReference type="EMBL" id="UNM12322.1"/>
    </source>
</evidence>
<protein>
    <submittedName>
        <fullName evidence="1">Uncharacterized protein</fullName>
    </submittedName>
</protein>
<reference evidence="1 2" key="1">
    <citation type="submission" date="2021-03" db="EMBL/GenBank/DDBJ databases">
        <title>Complete genome of Streptomyces formicae strain 1H-GS9 (DSM 100524).</title>
        <authorList>
            <person name="Atanasov K.E."/>
            <person name="Altabella T."/>
            <person name="Ferrer A."/>
        </authorList>
    </citation>
    <scope>NUCLEOTIDE SEQUENCE [LARGE SCALE GENOMIC DNA]</scope>
    <source>
        <strain evidence="1 2">1H-GS9</strain>
    </source>
</reference>
<accession>A0ABY3WLV8</accession>
<keyword evidence="2" id="KW-1185">Reference proteome</keyword>
<dbReference type="Proteomes" id="UP000828924">
    <property type="component" value="Chromosome"/>
</dbReference>
<name>A0ABY3WLV8_9ACTN</name>